<feature type="region of interest" description="Disordered" evidence="1">
    <location>
        <begin position="156"/>
        <end position="177"/>
    </location>
</feature>
<sequence>MSISASNEDRGGKTHSCINNQIGRPKPVASRSKARTMAAPIKDHSLKNNCQSSRLRKDIHEIIWQNNQMERYRAQQAARGYTCEDLEKHNQMEEKNIGATERTQYAAYPNYLKKFEETAKRQRKEEIHGATRYAWIYRFKETIDTDQENSQIIVNTVARPRNEKNRTTQEEIHKSEV</sequence>
<feature type="compositionally biased region" description="Basic and acidic residues" evidence="1">
    <location>
        <begin position="160"/>
        <end position="177"/>
    </location>
</feature>
<accession>A0A2H3B567</accession>
<proteinExistence type="predicted"/>
<name>A0A2H3B567_9AGAR</name>
<keyword evidence="3" id="KW-1185">Reference proteome</keyword>
<gene>
    <name evidence="2" type="ORF">ARMSODRAFT_979397</name>
</gene>
<feature type="region of interest" description="Disordered" evidence="1">
    <location>
        <begin position="1"/>
        <end position="33"/>
    </location>
</feature>
<dbReference type="Proteomes" id="UP000218334">
    <property type="component" value="Unassembled WGS sequence"/>
</dbReference>
<dbReference type="EMBL" id="KZ293454">
    <property type="protein sequence ID" value="PBK64004.1"/>
    <property type="molecule type" value="Genomic_DNA"/>
</dbReference>
<organism evidence="2 3">
    <name type="scientific">Armillaria solidipes</name>
    <dbReference type="NCBI Taxonomy" id="1076256"/>
    <lineage>
        <taxon>Eukaryota</taxon>
        <taxon>Fungi</taxon>
        <taxon>Dikarya</taxon>
        <taxon>Basidiomycota</taxon>
        <taxon>Agaricomycotina</taxon>
        <taxon>Agaricomycetes</taxon>
        <taxon>Agaricomycetidae</taxon>
        <taxon>Agaricales</taxon>
        <taxon>Marasmiineae</taxon>
        <taxon>Physalacriaceae</taxon>
        <taxon>Armillaria</taxon>
    </lineage>
</organism>
<evidence type="ECO:0000313" key="2">
    <source>
        <dbReference type="EMBL" id="PBK64004.1"/>
    </source>
</evidence>
<dbReference type="AlphaFoldDB" id="A0A2H3B567"/>
<protein>
    <submittedName>
        <fullName evidence="2">Uncharacterized protein</fullName>
    </submittedName>
</protein>
<evidence type="ECO:0000313" key="3">
    <source>
        <dbReference type="Proteomes" id="UP000218334"/>
    </source>
</evidence>
<evidence type="ECO:0000256" key="1">
    <source>
        <dbReference type="SAM" id="MobiDB-lite"/>
    </source>
</evidence>
<reference evidence="3" key="1">
    <citation type="journal article" date="2017" name="Nat. Ecol. Evol.">
        <title>Genome expansion and lineage-specific genetic innovations in the forest pathogenic fungi Armillaria.</title>
        <authorList>
            <person name="Sipos G."/>
            <person name="Prasanna A.N."/>
            <person name="Walter M.C."/>
            <person name="O'Connor E."/>
            <person name="Balint B."/>
            <person name="Krizsan K."/>
            <person name="Kiss B."/>
            <person name="Hess J."/>
            <person name="Varga T."/>
            <person name="Slot J."/>
            <person name="Riley R."/>
            <person name="Boka B."/>
            <person name="Rigling D."/>
            <person name="Barry K."/>
            <person name="Lee J."/>
            <person name="Mihaltcheva S."/>
            <person name="LaButti K."/>
            <person name="Lipzen A."/>
            <person name="Waldron R."/>
            <person name="Moloney N.M."/>
            <person name="Sperisen C."/>
            <person name="Kredics L."/>
            <person name="Vagvoelgyi C."/>
            <person name="Patrignani A."/>
            <person name="Fitzpatrick D."/>
            <person name="Nagy I."/>
            <person name="Doyle S."/>
            <person name="Anderson J.B."/>
            <person name="Grigoriev I.V."/>
            <person name="Gueldener U."/>
            <person name="Muensterkoetter M."/>
            <person name="Nagy L.G."/>
        </authorList>
    </citation>
    <scope>NUCLEOTIDE SEQUENCE [LARGE SCALE GENOMIC DNA]</scope>
    <source>
        <strain evidence="3">28-4</strain>
    </source>
</reference>